<evidence type="ECO:0000313" key="2">
    <source>
        <dbReference type="EMBL" id="KAF0305481.1"/>
    </source>
</evidence>
<gene>
    <name evidence="2" type="ORF">FJT64_022859</name>
</gene>
<proteinExistence type="predicted"/>
<accession>A0A6A4WTR8</accession>
<reference evidence="2 3" key="1">
    <citation type="submission" date="2019-07" db="EMBL/GenBank/DDBJ databases">
        <title>Draft genome assembly of a fouling barnacle, Amphibalanus amphitrite (Darwin, 1854): The first reference genome for Thecostraca.</title>
        <authorList>
            <person name="Kim W."/>
        </authorList>
    </citation>
    <scope>NUCLEOTIDE SEQUENCE [LARGE SCALE GENOMIC DNA]</scope>
    <source>
        <strain evidence="2">SNU_AA5</strain>
        <tissue evidence="2">Soma without cirri and trophi</tissue>
    </source>
</reference>
<dbReference type="Proteomes" id="UP000440578">
    <property type="component" value="Unassembled WGS sequence"/>
</dbReference>
<protein>
    <recommendedName>
        <fullName evidence="4">SGNH/GDSL hydrolase family protein</fullName>
    </recommendedName>
</protein>
<keyword evidence="1" id="KW-0732">Signal</keyword>
<name>A0A6A4WTR8_AMPAM</name>
<dbReference type="EMBL" id="VIIS01000748">
    <property type="protein sequence ID" value="KAF0305481.1"/>
    <property type="molecule type" value="Genomic_DNA"/>
</dbReference>
<organism evidence="2 3">
    <name type="scientific">Amphibalanus amphitrite</name>
    <name type="common">Striped barnacle</name>
    <name type="synonym">Balanus amphitrite</name>
    <dbReference type="NCBI Taxonomy" id="1232801"/>
    <lineage>
        <taxon>Eukaryota</taxon>
        <taxon>Metazoa</taxon>
        <taxon>Ecdysozoa</taxon>
        <taxon>Arthropoda</taxon>
        <taxon>Crustacea</taxon>
        <taxon>Multicrustacea</taxon>
        <taxon>Cirripedia</taxon>
        <taxon>Thoracica</taxon>
        <taxon>Thoracicalcarea</taxon>
        <taxon>Balanomorpha</taxon>
        <taxon>Balanoidea</taxon>
        <taxon>Balanidae</taxon>
        <taxon>Amphibalaninae</taxon>
        <taxon>Amphibalanus</taxon>
    </lineage>
</organism>
<evidence type="ECO:0008006" key="4">
    <source>
        <dbReference type="Google" id="ProtNLM"/>
    </source>
</evidence>
<evidence type="ECO:0000256" key="1">
    <source>
        <dbReference type="SAM" id="SignalP"/>
    </source>
</evidence>
<dbReference type="AlphaFoldDB" id="A0A6A4WTR8"/>
<feature type="signal peptide" evidence="1">
    <location>
        <begin position="1"/>
        <end position="19"/>
    </location>
</feature>
<sequence length="356" mass="39141">MPIFILLLLSRWWMYEGVALPSELARTAASRRRCGRPFTLSDWRQHWEPADAAPDTCPPPALHGASLAHCLQRRAARTGQRAQLVFIGDSRARIHFEQVLAELSLDWLGRPLPEVFPVELQLPGLRAEVLGSPERCVAGHTIGVTPEDMTLLLACDVAAASELLAARFYWHPLADGDLEARLAALADDCERRAGADCPHMVVLTAGMWYAKPFMERADHVPLPERVLELRRDAAPLAARLRRLAAHTRLLYRLDGPEMTEGLGYRSRVGGVIAAINALMFDIVSQAGGTARVWTSSLPDTLHFYHSTCLAPGTGGQLQGRRGQCRDVNHAAVPVRQRAVRALLTALCQEPTDVGGR</sequence>
<keyword evidence="3" id="KW-1185">Reference proteome</keyword>
<comment type="caution">
    <text evidence="2">The sequence shown here is derived from an EMBL/GenBank/DDBJ whole genome shotgun (WGS) entry which is preliminary data.</text>
</comment>
<evidence type="ECO:0000313" key="3">
    <source>
        <dbReference type="Proteomes" id="UP000440578"/>
    </source>
</evidence>
<feature type="chain" id="PRO_5025503851" description="SGNH/GDSL hydrolase family protein" evidence="1">
    <location>
        <begin position="20"/>
        <end position="356"/>
    </location>
</feature>